<dbReference type="AlphaFoldDB" id="A0AAJ1WZQ2"/>
<keyword evidence="1" id="KW-0540">Nuclease</keyword>
<organism evidence="1 2">
    <name type="scientific">Methylobacterium brachiatum</name>
    <dbReference type="NCBI Taxonomy" id="269660"/>
    <lineage>
        <taxon>Bacteria</taxon>
        <taxon>Pseudomonadati</taxon>
        <taxon>Pseudomonadota</taxon>
        <taxon>Alphaproteobacteria</taxon>
        <taxon>Hyphomicrobiales</taxon>
        <taxon>Methylobacteriaceae</taxon>
        <taxon>Methylobacterium</taxon>
    </lineage>
</organism>
<dbReference type="Gene3D" id="3.30.1330.70">
    <property type="entry name" value="Holliday junction resolvase RusA"/>
    <property type="match status" value="1"/>
</dbReference>
<keyword evidence="1" id="KW-0255">Endonuclease</keyword>
<reference evidence="1" key="1">
    <citation type="submission" date="2023-07" db="EMBL/GenBank/DDBJ databases">
        <title>Genomic Encyclopedia of Type Strains, Phase IV (KMG-IV): sequencing the most valuable type-strain genomes for metagenomic binning, comparative biology and taxonomic classification.</title>
        <authorList>
            <person name="Goeker M."/>
        </authorList>
    </citation>
    <scope>NUCLEOTIDE SEQUENCE</scope>
    <source>
        <strain evidence="1">DSM 19569</strain>
    </source>
</reference>
<dbReference type="InterPro" id="IPR036614">
    <property type="entry name" value="RusA-like_sf"/>
</dbReference>
<evidence type="ECO:0000313" key="2">
    <source>
        <dbReference type="Proteomes" id="UP001223420"/>
    </source>
</evidence>
<dbReference type="Pfam" id="PF05866">
    <property type="entry name" value="RusA"/>
    <property type="match status" value="1"/>
</dbReference>
<name>A0AAJ1WZQ2_9HYPH</name>
<dbReference type="Proteomes" id="UP001223420">
    <property type="component" value="Unassembled WGS sequence"/>
</dbReference>
<dbReference type="EMBL" id="JAUSWL010000009">
    <property type="protein sequence ID" value="MDQ0545578.1"/>
    <property type="molecule type" value="Genomic_DNA"/>
</dbReference>
<comment type="caution">
    <text evidence="1">The sequence shown here is derived from an EMBL/GenBank/DDBJ whole genome shotgun (WGS) entry which is preliminary data.</text>
</comment>
<dbReference type="InterPro" id="IPR008822">
    <property type="entry name" value="Endonuclease_RusA-like"/>
</dbReference>
<dbReference type="GO" id="GO:0000287">
    <property type="term" value="F:magnesium ion binding"/>
    <property type="evidence" value="ECO:0007669"/>
    <property type="project" value="InterPro"/>
</dbReference>
<keyword evidence="1" id="KW-0378">Hydrolase</keyword>
<protein>
    <submittedName>
        <fullName evidence="1">Holliday junction resolvase RusA-like endonuclease</fullName>
    </submittedName>
</protein>
<dbReference type="RefSeq" id="WP_230367250.1">
    <property type="nucleotide sequence ID" value="NZ_JAJALK010000010.1"/>
</dbReference>
<dbReference type="GO" id="GO:0006281">
    <property type="term" value="P:DNA repair"/>
    <property type="evidence" value="ECO:0007669"/>
    <property type="project" value="InterPro"/>
</dbReference>
<sequence>MDLTFPIEFNVTGTPVSLQAKRARSKEAWKEKVRAASREVLPDGHFATERPVAVTLYYFTAVPRTGDIDNILKPTLDALIRHVYLNDGQVERIVAQKFKPDDVFPFTAPSPVLAEALQSVRPVV</sequence>
<dbReference type="SUPFAM" id="SSF103084">
    <property type="entry name" value="Holliday junction resolvase RusA"/>
    <property type="match status" value="1"/>
</dbReference>
<dbReference type="GO" id="GO:0006310">
    <property type="term" value="P:DNA recombination"/>
    <property type="evidence" value="ECO:0007669"/>
    <property type="project" value="InterPro"/>
</dbReference>
<evidence type="ECO:0000313" key="1">
    <source>
        <dbReference type="EMBL" id="MDQ0545578.1"/>
    </source>
</evidence>
<gene>
    <name evidence="1" type="ORF">QO001_004522</name>
</gene>
<accession>A0AAJ1WZQ2</accession>
<dbReference type="GO" id="GO:0004519">
    <property type="term" value="F:endonuclease activity"/>
    <property type="evidence" value="ECO:0007669"/>
    <property type="project" value="UniProtKB-KW"/>
</dbReference>
<proteinExistence type="predicted"/>